<comment type="caution">
    <text evidence="3">The sequence shown here is derived from an EMBL/GenBank/DDBJ whole genome shotgun (WGS) entry which is preliminary data.</text>
</comment>
<dbReference type="PRINTS" id="PR00700">
    <property type="entry name" value="PRTYPHPHTASE"/>
</dbReference>
<evidence type="ECO:0000259" key="2">
    <source>
        <dbReference type="PROSITE" id="PS50056"/>
    </source>
</evidence>
<dbReference type="AlphaFoldDB" id="A0A5J4ULS5"/>
<name>A0A5J4ULS5_9EUKA</name>
<sequence>MRFSGRKLICRRYPELIRWRESLSWDHTLVGISGLTKNFIHANFVENGERKLILAQKLSYGKYQVECKSDSTQKLGSRQMWEWSKLSISDKSKGKLYEHIDHQVLQLRYHHWSDNMIPNDPLSVIQMMICAHTASRGLRNGAVVHCSAGIGRAGTFSSLLLCLAPLLDELEK</sequence>
<dbReference type="PROSITE" id="PS50055">
    <property type="entry name" value="TYR_PHOSPHATASE_PTP"/>
    <property type="match status" value="1"/>
</dbReference>
<dbReference type="OrthoDB" id="10253954at2759"/>
<dbReference type="InterPro" id="IPR000387">
    <property type="entry name" value="Tyr_Pase_dom"/>
</dbReference>
<gene>
    <name evidence="3" type="ORF">EZS28_033095</name>
</gene>
<evidence type="ECO:0000259" key="1">
    <source>
        <dbReference type="PROSITE" id="PS50055"/>
    </source>
</evidence>
<dbReference type="Proteomes" id="UP000324800">
    <property type="component" value="Unassembled WGS sequence"/>
</dbReference>
<proteinExistence type="predicted"/>
<dbReference type="GO" id="GO:0004725">
    <property type="term" value="F:protein tyrosine phosphatase activity"/>
    <property type="evidence" value="ECO:0007669"/>
    <property type="project" value="InterPro"/>
</dbReference>
<feature type="domain" description="Tyrosine-protein phosphatase" evidence="1">
    <location>
        <begin position="19"/>
        <end position="172"/>
    </location>
</feature>
<dbReference type="Gene3D" id="3.90.190.10">
    <property type="entry name" value="Protein tyrosine phosphatase superfamily"/>
    <property type="match status" value="1"/>
</dbReference>
<dbReference type="SMART" id="SM00194">
    <property type="entry name" value="PTPc"/>
    <property type="match status" value="1"/>
</dbReference>
<dbReference type="InterPro" id="IPR050348">
    <property type="entry name" value="Protein-Tyr_Phosphatase"/>
</dbReference>
<reference evidence="3 4" key="1">
    <citation type="submission" date="2019-03" db="EMBL/GenBank/DDBJ databases">
        <title>Single cell metagenomics reveals metabolic interactions within the superorganism composed of flagellate Streblomastix strix and complex community of Bacteroidetes bacteria on its surface.</title>
        <authorList>
            <person name="Treitli S.C."/>
            <person name="Kolisko M."/>
            <person name="Husnik F."/>
            <person name="Keeling P."/>
            <person name="Hampl V."/>
        </authorList>
    </citation>
    <scope>NUCLEOTIDE SEQUENCE [LARGE SCALE GENOMIC DNA]</scope>
    <source>
        <strain evidence="3">ST1C</strain>
    </source>
</reference>
<evidence type="ECO:0000313" key="4">
    <source>
        <dbReference type="Proteomes" id="UP000324800"/>
    </source>
</evidence>
<dbReference type="SUPFAM" id="SSF52799">
    <property type="entry name" value="(Phosphotyrosine protein) phosphatases II"/>
    <property type="match status" value="1"/>
</dbReference>
<dbReference type="EMBL" id="SNRW01014531">
    <property type="protein sequence ID" value="KAA6371377.1"/>
    <property type="molecule type" value="Genomic_DNA"/>
</dbReference>
<organism evidence="3 4">
    <name type="scientific">Streblomastix strix</name>
    <dbReference type="NCBI Taxonomy" id="222440"/>
    <lineage>
        <taxon>Eukaryota</taxon>
        <taxon>Metamonada</taxon>
        <taxon>Preaxostyla</taxon>
        <taxon>Oxymonadida</taxon>
        <taxon>Streblomastigidae</taxon>
        <taxon>Streblomastix</taxon>
    </lineage>
</organism>
<dbReference type="PANTHER" id="PTHR19134:SF449">
    <property type="entry name" value="TYROSINE-PROTEIN PHOSPHATASE 1"/>
    <property type="match status" value="1"/>
</dbReference>
<feature type="domain" description="Tyrosine specific protein phosphatases" evidence="2">
    <location>
        <begin position="119"/>
        <end position="172"/>
    </location>
</feature>
<dbReference type="InterPro" id="IPR029021">
    <property type="entry name" value="Prot-tyrosine_phosphatase-like"/>
</dbReference>
<feature type="non-terminal residue" evidence="3">
    <location>
        <position position="172"/>
    </location>
</feature>
<dbReference type="Pfam" id="PF00102">
    <property type="entry name" value="Y_phosphatase"/>
    <property type="match status" value="1"/>
</dbReference>
<dbReference type="PROSITE" id="PS50056">
    <property type="entry name" value="TYR_PHOSPHATASE_2"/>
    <property type="match status" value="1"/>
</dbReference>
<dbReference type="InterPro" id="IPR000242">
    <property type="entry name" value="PTP_cat"/>
</dbReference>
<evidence type="ECO:0000313" key="3">
    <source>
        <dbReference type="EMBL" id="KAA6371377.1"/>
    </source>
</evidence>
<protein>
    <submittedName>
        <fullName evidence="3">Uncharacterized protein</fullName>
    </submittedName>
</protein>
<accession>A0A5J4ULS5</accession>
<dbReference type="PANTHER" id="PTHR19134">
    <property type="entry name" value="RECEPTOR-TYPE TYROSINE-PROTEIN PHOSPHATASE"/>
    <property type="match status" value="1"/>
</dbReference>